<accession>A0ABM8B1M4</accession>
<dbReference type="EMBL" id="AP026709">
    <property type="protein sequence ID" value="BDQ37715.1"/>
    <property type="molecule type" value="Genomic_DNA"/>
</dbReference>
<keyword evidence="2" id="KW-0808">Transferase</keyword>
<dbReference type="SUPFAM" id="SSF53613">
    <property type="entry name" value="Ribokinase-like"/>
    <property type="match status" value="1"/>
</dbReference>
<dbReference type="PROSITE" id="PS00584">
    <property type="entry name" value="PFKB_KINASES_2"/>
    <property type="match status" value="1"/>
</dbReference>
<dbReference type="InterPro" id="IPR002173">
    <property type="entry name" value="Carboh/pur_kinase_PfkB_CS"/>
</dbReference>
<dbReference type="PANTHER" id="PTHR43085:SF57">
    <property type="entry name" value="CARBOHYDRATE KINASE PFKB DOMAIN-CONTAINING PROTEIN"/>
    <property type="match status" value="1"/>
</dbReference>
<dbReference type="RefSeq" id="WP_281760234.1">
    <property type="nucleotide sequence ID" value="NZ_AP026709.1"/>
</dbReference>
<evidence type="ECO:0000259" key="4">
    <source>
        <dbReference type="Pfam" id="PF00294"/>
    </source>
</evidence>
<keyword evidence="6" id="KW-1185">Reference proteome</keyword>
<evidence type="ECO:0000256" key="3">
    <source>
        <dbReference type="ARBA" id="ARBA00022777"/>
    </source>
</evidence>
<name>A0ABM8B1M4_9BACT</name>
<dbReference type="InterPro" id="IPR050306">
    <property type="entry name" value="PfkB_Carbo_kinase"/>
</dbReference>
<sequence length="291" mass="30982">MEPVFAVGLGEILWDVLPYKRMLGGAPANFAYHMNGLGGAGVPVSCVGDDKLGREALSLLAARGVNIDGVSIDPVHPTGTVNAKIDRHGVATYAFPDDVAWDFLSLNDTAIALAAKAGAVCFGTLAQRSETSRRAIHQFLGAASRALRVYDINLRQSFYTPEVIGRSLDVADVLKINDDELVMVRKMLSLPVGEREALEALMLRHSLKLAVLTRGDKGSLIMSPDEISDLPGVPVEVVDTIGAGDSFTAAMVLAYLDGQSLDEINEYATKVAAYVCGCSGAMPEIPDSYKL</sequence>
<dbReference type="InterPro" id="IPR029056">
    <property type="entry name" value="Ribokinase-like"/>
</dbReference>
<evidence type="ECO:0000256" key="2">
    <source>
        <dbReference type="ARBA" id="ARBA00022679"/>
    </source>
</evidence>
<gene>
    <name evidence="5" type="ORF">SYK_20750</name>
</gene>
<comment type="similarity">
    <text evidence="1">Belongs to the carbohydrate kinase PfkB family.</text>
</comment>
<keyword evidence="3" id="KW-0418">Kinase</keyword>
<proteinExistence type="inferred from homology"/>
<evidence type="ECO:0000313" key="6">
    <source>
        <dbReference type="Proteomes" id="UP001317742"/>
    </source>
</evidence>
<dbReference type="Pfam" id="PF00294">
    <property type="entry name" value="PfkB"/>
    <property type="match status" value="1"/>
</dbReference>
<evidence type="ECO:0000256" key="1">
    <source>
        <dbReference type="ARBA" id="ARBA00010688"/>
    </source>
</evidence>
<feature type="domain" description="Carbohydrate kinase PfkB" evidence="4">
    <location>
        <begin position="22"/>
        <end position="286"/>
    </location>
</feature>
<dbReference type="Proteomes" id="UP001317742">
    <property type="component" value="Chromosome"/>
</dbReference>
<evidence type="ECO:0000313" key="5">
    <source>
        <dbReference type="EMBL" id="BDQ37715.1"/>
    </source>
</evidence>
<dbReference type="InterPro" id="IPR011611">
    <property type="entry name" value="PfkB_dom"/>
</dbReference>
<dbReference type="CDD" id="cd01167">
    <property type="entry name" value="bac_FRK"/>
    <property type="match status" value="1"/>
</dbReference>
<dbReference type="PANTHER" id="PTHR43085">
    <property type="entry name" value="HEXOKINASE FAMILY MEMBER"/>
    <property type="match status" value="1"/>
</dbReference>
<reference evidence="5 6" key="1">
    <citation type="submission" date="2022-08" db="EMBL/GenBank/DDBJ databases">
        <title>Genome Sequence of the sulphate-reducing bacterium, Pseudodesulfovibrio sp. SYK.</title>
        <authorList>
            <person name="Kondo R."/>
            <person name="Kataoka T."/>
        </authorList>
    </citation>
    <scope>NUCLEOTIDE SEQUENCE [LARGE SCALE GENOMIC DNA]</scope>
    <source>
        <strain evidence="5 6">SYK</strain>
    </source>
</reference>
<dbReference type="Gene3D" id="3.40.1190.20">
    <property type="match status" value="1"/>
</dbReference>
<organism evidence="5 6">
    <name type="scientific">Pseudodesulfovibrio nedwellii</name>
    <dbReference type="NCBI Taxonomy" id="2973072"/>
    <lineage>
        <taxon>Bacteria</taxon>
        <taxon>Pseudomonadati</taxon>
        <taxon>Thermodesulfobacteriota</taxon>
        <taxon>Desulfovibrionia</taxon>
        <taxon>Desulfovibrionales</taxon>
        <taxon>Desulfovibrionaceae</taxon>
    </lineage>
</organism>
<protein>
    <submittedName>
        <fullName evidence="5">Fructokinase</fullName>
    </submittedName>
</protein>